<dbReference type="EMBL" id="JAHUTJ010050273">
    <property type="protein sequence ID" value="MED6283970.1"/>
    <property type="molecule type" value="Genomic_DNA"/>
</dbReference>
<reference evidence="2 3" key="1">
    <citation type="submission" date="2021-06" db="EMBL/GenBank/DDBJ databases">
        <authorList>
            <person name="Palmer J.M."/>
        </authorList>
    </citation>
    <scope>NUCLEOTIDE SEQUENCE [LARGE SCALE GENOMIC DNA]</scope>
    <source>
        <strain evidence="2 3">CL_MEX2019</strain>
        <tissue evidence="2">Muscle</tissue>
    </source>
</reference>
<organism evidence="2 3">
    <name type="scientific">Characodon lateralis</name>
    <dbReference type="NCBI Taxonomy" id="208331"/>
    <lineage>
        <taxon>Eukaryota</taxon>
        <taxon>Metazoa</taxon>
        <taxon>Chordata</taxon>
        <taxon>Craniata</taxon>
        <taxon>Vertebrata</taxon>
        <taxon>Euteleostomi</taxon>
        <taxon>Actinopterygii</taxon>
        <taxon>Neopterygii</taxon>
        <taxon>Teleostei</taxon>
        <taxon>Neoteleostei</taxon>
        <taxon>Acanthomorphata</taxon>
        <taxon>Ovalentaria</taxon>
        <taxon>Atherinomorphae</taxon>
        <taxon>Cyprinodontiformes</taxon>
        <taxon>Goodeidae</taxon>
        <taxon>Characodon</taxon>
    </lineage>
</organism>
<dbReference type="Proteomes" id="UP001352852">
    <property type="component" value="Unassembled WGS sequence"/>
</dbReference>
<gene>
    <name evidence="2" type="ORF">CHARACLAT_014516</name>
</gene>
<feature type="region of interest" description="Disordered" evidence="1">
    <location>
        <begin position="1"/>
        <end position="21"/>
    </location>
</feature>
<sequence>MWAERRSAAGGGGLTDGPADWHTESRLRAFRVAQARGRGGSSDVTGGVTFIKVVNSRQTGKRGRHSANVAGSGTRTRDSRFEDYSLCTWPRAFAPTPSAPRQGALFDAVLNTDGHILEDCKDWKKEHRNQSVMTSWQVMHNT</sequence>
<evidence type="ECO:0000313" key="2">
    <source>
        <dbReference type="EMBL" id="MED6283970.1"/>
    </source>
</evidence>
<name>A0ABU7E9T7_9TELE</name>
<accession>A0ABU7E9T7</accession>
<comment type="caution">
    <text evidence="2">The sequence shown here is derived from an EMBL/GenBank/DDBJ whole genome shotgun (WGS) entry which is preliminary data.</text>
</comment>
<protein>
    <submittedName>
        <fullName evidence="2">Uncharacterized protein</fullName>
    </submittedName>
</protein>
<evidence type="ECO:0000256" key="1">
    <source>
        <dbReference type="SAM" id="MobiDB-lite"/>
    </source>
</evidence>
<proteinExistence type="predicted"/>
<evidence type="ECO:0000313" key="3">
    <source>
        <dbReference type="Proteomes" id="UP001352852"/>
    </source>
</evidence>
<keyword evidence="3" id="KW-1185">Reference proteome</keyword>
<feature type="region of interest" description="Disordered" evidence="1">
    <location>
        <begin position="57"/>
        <end position="76"/>
    </location>
</feature>